<reference evidence="1 2" key="1">
    <citation type="submission" date="2017-03" db="EMBL/GenBank/DDBJ databases">
        <title>Lifting the veil on microbial sulfur biogeochemistry in mining wastewaters.</title>
        <authorList>
            <person name="Kantor R.S."/>
            <person name="Colenbrander Nelson T."/>
            <person name="Marshall S."/>
            <person name="Bennett D."/>
            <person name="Apte S."/>
            <person name="Camacho D."/>
            <person name="Thomas B.C."/>
            <person name="Warren L.A."/>
            <person name="Banfield J.F."/>
        </authorList>
    </citation>
    <scope>NUCLEOTIDE SEQUENCE [LARGE SCALE GENOMIC DNA]</scope>
    <source>
        <strain evidence="1">32-67-7</strain>
    </source>
</reference>
<dbReference type="PANTHER" id="PTHR13061">
    <property type="entry name" value="DYNACTIN SUBUNIT P25"/>
    <property type="match status" value="1"/>
</dbReference>
<gene>
    <name evidence="1" type="ORF">B7Z12_18480</name>
</gene>
<dbReference type="Gene3D" id="2.160.10.10">
    <property type="entry name" value="Hexapeptide repeat proteins"/>
    <property type="match status" value="1"/>
</dbReference>
<dbReference type="AlphaFoldDB" id="A0A258CV21"/>
<dbReference type="CDD" id="cd04645">
    <property type="entry name" value="LbH_gamma_CA_like"/>
    <property type="match status" value="1"/>
</dbReference>
<evidence type="ECO:0000313" key="2">
    <source>
        <dbReference type="Proteomes" id="UP000215616"/>
    </source>
</evidence>
<dbReference type="SUPFAM" id="SSF51161">
    <property type="entry name" value="Trimeric LpxA-like enzymes"/>
    <property type="match status" value="1"/>
</dbReference>
<dbReference type="Proteomes" id="UP000215616">
    <property type="component" value="Unassembled WGS sequence"/>
</dbReference>
<dbReference type="InterPro" id="IPR001451">
    <property type="entry name" value="Hexapep"/>
</dbReference>
<name>A0A258CV21_CAUVI</name>
<sequence length="177" mass="18628">MTVYSLGATTPTLPAQGEYWIAPTASVMGNVILKKNASIWWGAVARGDNDPITIGENSNVQDGSILHTDLGAPLTIDANVTIGHMVMLHGCTIGDGSLIGIGAIVLNGAKIGKNCLIGAGALITEGKEIPDNSMVMGAPGKVVREIGEQHAMILQASALHYVENWKRYARDLRLVEA</sequence>
<dbReference type="InterPro" id="IPR050484">
    <property type="entry name" value="Transf_Hexapept/Carb_Anhydrase"/>
</dbReference>
<comment type="caution">
    <text evidence="1">The sequence shown here is derived from an EMBL/GenBank/DDBJ whole genome shotgun (WGS) entry which is preliminary data.</text>
</comment>
<proteinExistence type="predicted"/>
<dbReference type="Pfam" id="PF00132">
    <property type="entry name" value="Hexapep"/>
    <property type="match status" value="1"/>
</dbReference>
<evidence type="ECO:0000313" key="1">
    <source>
        <dbReference type="EMBL" id="OYW99213.1"/>
    </source>
</evidence>
<protein>
    <submittedName>
        <fullName evidence="1">Gamma carbonic anhydrase family protein</fullName>
    </submittedName>
</protein>
<dbReference type="InterPro" id="IPR011004">
    <property type="entry name" value="Trimer_LpxA-like_sf"/>
</dbReference>
<dbReference type="PANTHER" id="PTHR13061:SF29">
    <property type="entry name" value="GAMMA CARBONIC ANHYDRASE-LIKE 1, MITOCHONDRIAL-RELATED"/>
    <property type="match status" value="1"/>
</dbReference>
<organism evidence="1 2">
    <name type="scientific">Caulobacter vibrioides</name>
    <name type="common">Caulobacter crescentus</name>
    <dbReference type="NCBI Taxonomy" id="155892"/>
    <lineage>
        <taxon>Bacteria</taxon>
        <taxon>Pseudomonadati</taxon>
        <taxon>Pseudomonadota</taxon>
        <taxon>Alphaproteobacteria</taxon>
        <taxon>Caulobacterales</taxon>
        <taxon>Caulobacteraceae</taxon>
        <taxon>Caulobacter</taxon>
    </lineage>
</organism>
<dbReference type="EMBL" id="NCDQ01000421">
    <property type="protein sequence ID" value="OYW99213.1"/>
    <property type="molecule type" value="Genomic_DNA"/>
</dbReference>
<dbReference type="InterPro" id="IPR047324">
    <property type="entry name" value="LbH_gamma_CA-like"/>
</dbReference>
<accession>A0A258CV21</accession>